<protein>
    <submittedName>
        <fullName evidence="2">Alpha/beta hydrolase</fullName>
    </submittedName>
</protein>
<dbReference type="PANTHER" id="PTHR43798">
    <property type="entry name" value="MONOACYLGLYCEROL LIPASE"/>
    <property type="match status" value="1"/>
</dbReference>
<comment type="caution">
    <text evidence="2">The sequence shown here is derived from an EMBL/GenBank/DDBJ whole genome shotgun (WGS) entry which is preliminary data.</text>
</comment>
<dbReference type="EMBL" id="BAABIW010000010">
    <property type="protein sequence ID" value="GAA5023621.1"/>
    <property type="molecule type" value="Genomic_DNA"/>
</dbReference>
<gene>
    <name evidence="2" type="ORF">GCM10023258_15120</name>
</gene>
<organism evidence="2 3">
    <name type="scientific">Terrabacter aeriphilus</name>
    <dbReference type="NCBI Taxonomy" id="515662"/>
    <lineage>
        <taxon>Bacteria</taxon>
        <taxon>Bacillati</taxon>
        <taxon>Actinomycetota</taxon>
        <taxon>Actinomycetes</taxon>
        <taxon>Micrococcales</taxon>
        <taxon>Intrasporangiaceae</taxon>
        <taxon>Terrabacter</taxon>
    </lineage>
</organism>
<dbReference type="InterPro" id="IPR000073">
    <property type="entry name" value="AB_hydrolase_1"/>
</dbReference>
<sequence>MPPSWHPRHVRAHLVLVHGSRLASSQWAPQLPLLRGHVDLTLVDLPGHGTRAAEAFTLDRCVEVIDEAVRAAARAVPRRAVVLVGHSLGGYAAMTYAAAHPDALDGLVLADSSATPTGPGAAVYRGVAALTDRLGPTRMTRVNDRVLRRLYPAERIEPVIAGGYYFAPTGAAWREVMARCRPAMLDGVGCPVLLLNGRFDQMRLGVRAFRRACPQAREVVLSRAGHLAGLDQPVAFAEALLRFAHDVAELADGVADSARGG</sequence>
<dbReference type="Pfam" id="PF12697">
    <property type="entry name" value="Abhydrolase_6"/>
    <property type="match status" value="1"/>
</dbReference>
<name>A0ABP9J9U0_9MICO</name>
<evidence type="ECO:0000259" key="1">
    <source>
        <dbReference type="Pfam" id="PF12697"/>
    </source>
</evidence>
<accession>A0ABP9J9U0</accession>
<dbReference type="PANTHER" id="PTHR43798:SF33">
    <property type="entry name" value="HYDROLASE, PUTATIVE (AFU_ORTHOLOGUE AFUA_2G14860)-RELATED"/>
    <property type="match status" value="1"/>
</dbReference>
<dbReference type="Gene3D" id="3.40.50.1820">
    <property type="entry name" value="alpha/beta hydrolase"/>
    <property type="match status" value="1"/>
</dbReference>
<reference evidence="3" key="1">
    <citation type="journal article" date="2019" name="Int. J. Syst. Evol. Microbiol.">
        <title>The Global Catalogue of Microorganisms (GCM) 10K type strain sequencing project: providing services to taxonomists for standard genome sequencing and annotation.</title>
        <authorList>
            <consortium name="The Broad Institute Genomics Platform"/>
            <consortium name="The Broad Institute Genome Sequencing Center for Infectious Disease"/>
            <person name="Wu L."/>
            <person name="Ma J."/>
        </authorList>
    </citation>
    <scope>NUCLEOTIDE SEQUENCE [LARGE SCALE GENOMIC DNA]</scope>
    <source>
        <strain evidence="3">JCM 17687</strain>
    </source>
</reference>
<dbReference type="InterPro" id="IPR050266">
    <property type="entry name" value="AB_hydrolase_sf"/>
</dbReference>
<dbReference type="GO" id="GO:0016787">
    <property type="term" value="F:hydrolase activity"/>
    <property type="evidence" value="ECO:0007669"/>
    <property type="project" value="UniProtKB-KW"/>
</dbReference>
<proteinExistence type="predicted"/>
<feature type="domain" description="AB hydrolase-1" evidence="1">
    <location>
        <begin position="14"/>
        <end position="239"/>
    </location>
</feature>
<dbReference type="SUPFAM" id="SSF53474">
    <property type="entry name" value="alpha/beta-Hydrolases"/>
    <property type="match status" value="1"/>
</dbReference>
<evidence type="ECO:0000313" key="2">
    <source>
        <dbReference type="EMBL" id="GAA5023621.1"/>
    </source>
</evidence>
<dbReference type="InterPro" id="IPR029058">
    <property type="entry name" value="AB_hydrolase_fold"/>
</dbReference>
<dbReference type="Proteomes" id="UP001500427">
    <property type="component" value="Unassembled WGS sequence"/>
</dbReference>
<evidence type="ECO:0000313" key="3">
    <source>
        <dbReference type="Proteomes" id="UP001500427"/>
    </source>
</evidence>
<keyword evidence="2" id="KW-0378">Hydrolase</keyword>
<keyword evidence="3" id="KW-1185">Reference proteome</keyword>